<dbReference type="SUPFAM" id="SSF52172">
    <property type="entry name" value="CheY-like"/>
    <property type="match status" value="1"/>
</dbReference>
<dbReference type="InterPro" id="IPR003661">
    <property type="entry name" value="HisK_dim/P_dom"/>
</dbReference>
<dbReference type="NCBIfam" id="TIGR00229">
    <property type="entry name" value="sensory_box"/>
    <property type="match status" value="1"/>
</dbReference>
<dbReference type="PROSITE" id="PS50112">
    <property type="entry name" value="PAS"/>
    <property type="match status" value="1"/>
</dbReference>
<dbReference type="RefSeq" id="WP_092729410.1">
    <property type="nucleotide sequence ID" value="NZ_FMXE01000009.1"/>
</dbReference>
<dbReference type="OrthoDB" id="9124519at2"/>
<name>A0A1G5X818_9BACT</name>
<comment type="catalytic activity">
    <reaction evidence="1">
        <text>ATP + protein L-histidine = ADP + protein N-phospho-L-histidine.</text>
        <dbReference type="EC" id="2.7.13.3"/>
    </reaction>
</comment>
<dbReference type="EC" id="2.7.13.3" evidence="2"/>
<proteinExistence type="predicted"/>
<dbReference type="Gene3D" id="3.30.450.20">
    <property type="entry name" value="PAS domain"/>
    <property type="match status" value="1"/>
</dbReference>
<dbReference type="SMART" id="SM00091">
    <property type="entry name" value="PAS"/>
    <property type="match status" value="1"/>
</dbReference>
<keyword evidence="3" id="KW-0597">Phosphoprotein</keyword>
<dbReference type="Pfam" id="PF13426">
    <property type="entry name" value="PAS_9"/>
    <property type="match status" value="1"/>
</dbReference>
<dbReference type="GO" id="GO:0000155">
    <property type="term" value="F:phosphorelay sensor kinase activity"/>
    <property type="evidence" value="ECO:0007669"/>
    <property type="project" value="InterPro"/>
</dbReference>
<evidence type="ECO:0000256" key="3">
    <source>
        <dbReference type="PROSITE-ProRule" id="PRU00169"/>
    </source>
</evidence>
<keyword evidence="7" id="KW-1185">Reference proteome</keyword>
<evidence type="ECO:0000313" key="6">
    <source>
        <dbReference type="EMBL" id="SDA66579.1"/>
    </source>
</evidence>
<organism evidence="6 7">
    <name type="scientific">Algoriphagus alkaliphilus</name>
    <dbReference type="NCBI Taxonomy" id="279824"/>
    <lineage>
        <taxon>Bacteria</taxon>
        <taxon>Pseudomonadati</taxon>
        <taxon>Bacteroidota</taxon>
        <taxon>Cytophagia</taxon>
        <taxon>Cytophagales</taxon>
        <taxon>Cyclobacteriaceae</taxon>
        <taxon>Algoriphagus</taxon>
    </lineage>
</organism>
<dbReference type="InterPro" id="IPR000014">
    <property type="entry name" value="PAS"/>
</dbReference>
<sequence length="342" mass="39349">MRKDEKSYHILIIEDNLGDNILIEEYLTENILNPKLIRADTFQSAKVLLENRSNSFDIIFLDLSLPDLSGEPLIVGVLNLAVDTPVVALTGFSDVDFSIKSLGLGISDYLLKDELTPIILYKSVIYAIQRRRFTDQIQKSEKRYSDLFQLSPLPMWVYDLETLHFLNINKAAISHYGYSDEEFLAMTILDIRPQEDAEYVLNLISDTRQGHKVSQKSVSRHKKKNGELIFVEVTINLLIFNGRDAVMVLVNDITERYNYVETIEKQNQTFREIAWIQSHVVRAPLARLLGLVNLLESEIPNVKEESLELIQHIKNSAFELDEIVRDISKKSEQIEPLDKNEI</sequence>
<evidence type="ECO:0000313" key="7">
    <source>
        <dbReference type="Proteomes" id="UP000198756"/>
    </source>
</evidence>
<accession>A0A1G5X818</accession>
<dbReference type="Pfam" id="PF00072">
    <property type="entry name" value="Response_reg"/>
    <property type="match status" value="1"/>
</dbReference>
<dbReference type="SUPFAM" id="SSF55785">
    <property type="entry name" value="PYP-like sensor domain (PAS domain)"/>
    <property type="match status" value="1"/>
</dbReference>
<dbReference type="SMART" id="SM00448">
    <property type="entry name" value="REC"/>
    <property type="match status" value="1"/>
</dbReference>
<protein>
    <recommendedName>
        <fullName evidence="2">histidine kinase</fullName>
        <ecNumber evidence="2">2.7.13.3</ecNumber>
    </recommendedName>
</protein>
<evidence type="ECO:0000256" key="2">
    <source>
        <dbReference type="ARBA" id="ARBA00012438"/>
    </source>
</evidence>
<dbReference type="Gene3D" id="3.40.50.2300">
    <property type="match status" value="1"/>
</dbReference>
<dbReference type="CDD" id="cd00130">
    <property type="entry name" value="PAS"/>
    <property type="match status" value="1"/>
</dbReference>
<feature type="domain" description="Response regulatory" evidence="4">
    <location>
        <begin position="9"/>
        <end position="127"/>
    </location>
</feature>
<dbReference type="InterPro" id="IPR035965">
    <property type="entry name" value="PAS-like_dom_sf"/>
</dbReference>
<dbReference type="InterPro" id="IPR011006">
    <property type="entry name" value="CheY-like_superfamily"/>
</dbReference>
<dbReference type="CDD" id="cd00082">
    <property type="entry name" value="HisKA"/>
    <property type="match status" value="1"/>
</dbReference>
<dbReference type="AlphaFoldDB" id="A0A1G5X818"/>
<dbReference type="CDD" id="cd00156">
    <property type="entry name" value="REC"/>
    <property type="match status" value="1"/>
</dbReference>
<dbReference type="STRING" id="279824.SAMN03080617_01589"/>
<dbReference type="InterPro" id="IPR001789">
    <property type="entry name" value="Sig_transdc_resp-reg_receiver"/>
</dbReference>
<dbReference type="InterPro" id="IPR036097">
    <property type="entry name" value="HisK_dim/P_sf"/>
</dbReference>
<gene>
    <name evidence="6" type="ORF">SAMN03080617_01589</name>
</gene>
<evidence type="ECO:0000256" key="1">
    <source>
        <dbReference type="ARBA" id="ARBA00000085"/>
    </source>
</evidence>
<evidence type="ECO:0000259" key="4">
    <source>
        <dbReference type="PROSITE" id="PS50110"/>
    </source>
</evidence>
<feature type="domain" description="PAS" evidence="5">
    <location>
        <begin position="140"/>
        <end position="211"/>
    </location>
</feature>
<reference evidence="7" key="1">
    <citation type="submission" date="2016-10" db="EMBL/GenBank/DDBJ databases">
        <authorList>
            <person name="Varghese N."/>
            <person name="Submissions S."/>
        </authorList>
    </citation>
    <scope>NUCLEOTIDE SEQUENCE [LARGE SCALE GENOMIC DNA]</scope>
    <source>
        <strain evidence="7">DSM 22703</strain>
    </source>
</reference>
<evidence type="ECO:0000259" key="5">
    <source>
        <dbReference type="PROSITE" id="PS50112"/>
    </source>
</evidence>
<dbReference type="PROSITE" id="PS50110">
    <property type="entry name" value="RESPONSE_REGULATORY"/>
    <property type="match status" value="1"/>
</dbReference>
<dbReference type="Proteomes" id="UP000198756">
    <property type="component" value="Unassembled WGS sequence"/>
</dbReference>
<dbReference type="Gene3D" id="1.10.287.130">
    <property type="match status" value="1"/>
</dbReference>
<dbReference type="SUPFAM" id="SSF47384">
    <property type="entry name" value="Homodimeric domain of signal transducing histidine kinase"/>
    <property type="match status" value="1"/>
</dbReference>
<feature type="modified residue" description="4-aspartylphosphate" evidence="3">
    <location>
        <position position="62"/>
    </location>
</feature>
<dbReference type="EMBL" id="FMXE01000009">
    <property type="protein sequence ID" value="SDA66579.1"/>
    <property type="molecule type" value="Genomic_DNA"/>
</dbReference>